<organism evidence="3 4">
    <name type="scientific">Mytilus coruscus</name>
    <name type="common">Sea mussel</name>
    <dbReference type="NCBI Taxonomy" id="42192"/>
    <lineage>
        <taxon>Eukaryota</taxon>
        <taxon>Metazoa</taxon>
        <taxon>Spiralia</taxon>
        <taxon>Lophotrochozoa</taxon>
        <taxon>Mollusca</taxon>
        <taxon>Bivalvia</taxon>
        <taxon>Autobranchia</taxon>
        <taxon>Pteriomorphia</taxon>
        <taxon>Mytilida</taxon>
        <taxon>Mytiloidea</taxon>
        <taxon>Mytilidae</taxon>
        <taxon>Mytilinae</taxon>
        <taxon>Mytilus</taxon>
    </lineage>
</organism>
<dbReference type="OrthoDB" id="427129at2759"/>
<dbReference type="InterPro" id="IPR012337">
    <property type="entry name" value="RNaseH-like_sf"/>
</dbReference>
<name>A0A6J8DAW0_MYTCO</name>
<evidence type="ECO:0000313" key="4">
    <source>
        <dbReference type="Proteomes" id="UP000507470"/>
    </source>
</evidence>
<dbReference type="InterPro" id="IPR050951">
    <property type="entry name" value="Retrovirus_Pol_polyprotein"/>
</dbReference>
<dbReference type="InterPro" id="IPR001584">
    <property type="entry name" value="Integrase_cat-core"/>
</dbReference>
<dbReference type="InterPro" id="IPR013783">
    <property type="entry name" value="Ig-like_fold"/>
</dbReference>
<dbReference type="GO" id="GO:0003676">
    <property type="term" value="F:nucleic acid binding"/>
    <property type="evidence" value="ECO:0007669"/>
    <property type="project" value="InterPro"/>
</dbReference>
<dbReference type="EMBL" id="CACVKT020007053">
    <property type="protein sequence ID" value="CAC5405059.1"/>
    <property type="molecule type" value="Genomic_DNA"/>
</dbReference>
<dbReference type="Proteomes" id="UP000507470">
    <property type="component" value="Unassembled WGS sequence"/>
</dbReference>
<feature type="compositionally biased region" description="Polar residues" evidence="1">
    <location>
        <begin position="200"/>
        <end position="215"/>
    </location>
</feature>
<protein>
    <recommendedName>
        <fullName evidence="2">Integrase catalytic domain-containing protein</fullName>
    </recommendedName>
</protein>
<proteinExistence type="predicted"/>
<gene>
    <name evidence="3" type="ORF">MCOR_38783</name>
</gene>
<evidence type="ECO:0000256" key="1">
    <source>
        <dbReference type="SAM" id="MobiDB-lite"/>
    </source>
</evidence>
<dbReference type="PANTHER" id="PTHR37984:SF15">
    <property type="entry name" value="INTEGRASE CATALYTIC DOMAIN-CONTAINING PROTEIN"/>
    <property type="match status" value="1"/>
</dbReference>
<dbReference type="Gene3D" id="3.30.420.10">
    <property type="entry name" value="Ribonuclease H-like superfamily/Ribonuclease H"/>
    <property type="match status" value="1"/>
</dbReference>
<dbReference type="InterPro" id="IPR036397">
    <property type="entry name" value="RNaseH_sf"/>
</dbReference>
<evidence type="ECO:0000259" key="2">
    <source>
        <dbReference type="PROSITE" id="PS50994"/>
    </source>
</evidence>
<evidence type="ECO:0000313" key="3">
    <source>
        <dbReference type="EMBL" id="CAC5405059.1"/>
    </source>
</evidence>
<dbReference type="Gene3D" id="2.60.40.10">
    <property type="entry name" value="Immunoglobulins"/>
    <property type="match status" value="1"/>
</dbReference>
<dbReference type="PROSITE" id="PS50994">
    <property type="entry name" value="INTEGRASE"/>
    <property type="match status" value="1"/>
</dbReference>
<keyword evidence="4" id="KW-1185">Reference proteome</keyword>
<accession>A0A6J8DAW0</accession>
<dbReference type="GO" id="GO:0015074">
    <property type="term" value="P:DNA integration"/>
    <property type="evidence" value="ECO:0007669"/>
    <property type="project" value="InterPro"/>
</dbReference>
<dbReference type="AlphaFoldDB" id="A0A6J8DAW0"/>
<dbReference type="SUPFAM" id="SSF53098">
    <property type="entry name" value="Ribonuclease H-like"/>
    <property type="match status" value="1"/>
</dbReference>
<feature type="region of interest" description="Disordered" evidence="1">
    <location>
        <begin position="180"/>
        <end position="215"/>
    </location>
</feature>
<feature type="domain" description="Integrase catalytic" evidence="2">
    <location>
        <begin position="1"/>
        <end position="98"/>
    </location>
</feature>
<sequence>MEYQSVYTPIKVGILNLMLLVSFVNCTKIGRSRTTPYHPEGNAQCERFNRTLHNLMKSLSPEKKKHWPKYSSELVLSYNVSQNSTTGYSPYYLMFGRNPKLPIDFLLITNQTDETHESLDETIVAHQNRLRYAYEKAGEQTKDRAEYQNTVTVEPNDGAGVSRTLNRQDVIKCNIQQSVDQNNSDLDSSDDTFIPRRTTRTTAGKHTNPNRLPNSVEPSSVRIDNVNIDSKLLGTEGQLLVIRCTAIGGQPAPDVNIIFAGSVITTGKQSVQHTLSTVTRSYDRQTVTCQAGYKEIAYYPLTNSVLIYLNCKPY</sequence>
<reference evidence="3 4" key="1">
    <citation type="submission" date="2020-06" db="EMBL/GenBank/DDBJ databases">
        <authorList>
            <person name="Li R."/>
            <person name="Bekaert M."/>
        </authorList>
    </citation>
    <scope>NUCLEOTIDE SEQUENCE [LARGE SCALE GENOMIC DNA]</scope>
    <source>
        <strain evidence="4">wild</strain>
    </source>
</reference>
<dbReference type="PANTHER" id="PTHR37984">
    <property type="entry name" value="PROTEIN CBG26694"/>
    <property type="match status" value="1"/>
</dbReference>